<organism evidence="5 6">
    <name type="scientific">Stegastes partitus</name>
    <name type="common">bicolor damselfish</name>
    <dbReference type="NCBI Taxonomy" id="144197"/>
    <lineage>
        <taxon>Eukaryota</taxon>
        <taxon>Metazoa</taxon>
        <taxon>Chordata</taxon>
        <taxon>Craniata</taxon>
        <taxon>Vertebrata</taxon>
        <taxon>Euteleostomi</taxon>
        <taxon>Actinopterygii</taxon>
        <taxon>Neopterygii</taxon>
        <taxon>Teleostei</taxon>
        <taxon>Neoteleostei</taxon>
        <taxon>Acanthomorphata</taxon>
        <taxon>Ovalentaria</taxon>
        <taxon>Pomacentridae</taxon>
        <taxon>Stegastes</taxon>
    </lineage>
</organism>
<protein>
    <submittedName>
        <fullName evidence="6">Extracellular matrix protein 1</fullName>
    </submittedName>
</protein>
<dbReference type="RefSeq" id="XP_008282098.1">
    <property type="nucleotide sequence ID" value="XM_008283876.1"/>
</dbReference>
<evidence type="ECO:0000256" key="1">
    <source>
        <dbReference type="ARBA" id="ARBA00004613"/>
    </source>
</evidence>
<dbReference type="Proteomes" id="UP000694891">
    <property type="component" value="Unplaced"/>
</dbReference>
<dbReference type="PANTHER" id="PTHR16776:SF3">
    <property type="entry name" value="EXTRACELLULAR MATRIX PROTEIN 1"/>
    <property type="match status" value="1"/>
</dbReference>
<dbReference type="SUPFAM" id="SSF48552">
    <property type="entry name" value="Serum albumin-like"/>
    <property type="match status" value="1"/>
</dbReference>
<dbReference type="InterPro" id="IPR008605">
    <property type="entry name" value="ECM1"/>
</dbReference>
<dbReference type="GO" id="GO:0030500">
    <property type="term" value="P:regulation of bone mineralization"/>
    <property type="evidence" value="ECO:0007669"/>
    <property type="project" value="TreeGrafter"/>
</dbReference>
<evidence type="ECO:0000256" key="2">
    <source>
        <dbReference type="ARBA" id="ARBA00022525"/>
    </source>
</evidence>
<keyword evidence="5" id="KW-1185">Reference proteome</keyword>
<keyword evidence="2" id="KW-0964">Secreted</keyword>
<evidence type="ECO:0000313" key="6">
    <source>
        <dbReference type="RefSeq" id="XP_008282098.1"/>
    </source>
</evidence>
<dbReference type="CTD" id="100536787"/>
<feature type="signal peptide" evidence="4">
    <location>
        <begin position="1"/>
        <end position="23"/>
    </location>
</feature>
<dbReference type="GO" id="GO:0005615">
    <property type="term" value="C:extracellular space"/>
    <property type="evidence" value="ECO:0007669"/>
    <property type="project" value="InterPro"/>
</dbReference>
<dbReference type="AlphaFoldDB" id="A0A9Y4K088"/>
<dbReference type="GO" id="GO:0007165">
    <property type="term" value="P:signal transduction"/>
    <property type="evidence" value="ECO:0007669"/>
    <property type="project" value="InterPro"/>
</dbReference>
<accession>A0A9Y4K088</accession>
<name>A0A9Y4K088_9TELE</name>
<keyword evidence="3" id="KW-0677">Repeat</keyword>
<evidence type="ECO:0000313" key="5">
    <source>
        <dbReference type="Proteomes" id="UP000694891"/>
    </source>
</evidence>
<feature type="chain" id="PRO_5041356621" evidence="4">
    <location>
        <begin position="24"/>
        <end position="177"/>
    </location>
</feature>
<sequence>MTFIGGLTGLWIVALVAVHGANLRESRKNFLNEPDVPFPPARPTAHNLAAICHQGQGRPRYPDSFFPPNGFSHFRRRGKAINRLESWYSMCCSGRVAQQSSQILCCTQQAWKQALSQFCVDEYSIMTAPFVCCEASGDARWKCFNDGPTNPKYNPIPGYTAPPMNWELGFTFNPRAC</sequence>
<dbReference type="Gene3D" id="1.10.246.10">
    <property type="match status" value="1"/>
</dbReference>
<evidence type="ECO:0000256" key="4">
    <source>
        <dbReference type="SAM" id="SignalP"/>
    </source>
</evidence>
<proteinExistence type="predicted"/>
<evidence type="ECO:0000256" key="3">
    <source>
        <dbReference type="ARBA" id="ARBA00022737"/>
    </source>
</evidence>
<dbReference type="Pfam" id="PF05782">
    <property type="entry name" value="ECM1"/>
    <property type="match status" value="1"/>
</dbReference>
<dbReference type="PANTHER" id="PTHR16776">
    <property type="entry name" value="EXTRACELLULAR MATRIX PROTEIN 1"/>
    <property type="match status" value="1"/>
</dbReference>
<dbReference type="InterPro" id="IPR020858">
    <property type="entry name" value="Serum_albumin-like"/>
</dbReference>
<keyword evidence="4" id="KW-0732">Signal</keyword>
<comment type="subcellular location">
    <subcellularLocation>
        <location evidence="1">Secreted</location>
    </subcellularLocation>
</comment>
<gene>
    <name evidence="6" type="primary">ecm1a</name>
</gene>
<reference evidence="6" key="1">
    <citation type="submission" date="2025-08" db="UniProtKB">
        <authorList>
            <consortium name="RefSeq"/>
        </authorList>
    </citation>
    <scope>IDENTIFICATION</scope>
</reference>